<evidence type="ECO:0000313" key="3">
    <source>
        <dbReference type="Proteomes" id="UP000244727"/>
    </source>
</evidence>
<gene>
    <name evidence="2" type="ORF">HARCEL1_10475</name>
</gene>
<reference evidence="2 3" key="1">
    <citation type="submission" date="2018-04" db="EMBL/GenBank/DDBJ databases">
        <title>Halococcoides cellulosivorans gen. nov., sp. nov., an extremely halophilic cellulose-utilizing haloarchaeon from hypersaline lakes.</title>
        <authorList>
            <person name="Sorokin D.Y."/>
            <person name="Toshchakov S.V."/>
            <person name="Samarov N.I."/>
            <person name="Korzhenkov A."/>
            <person name="Kublanov I.V."/>
        </authorList>
    </citation>
    <scope>NUCLEOTIDE SEQUENCE [LARGE SCALE GENOMIC DNA]</scope>
    <source>
        <strain evidence="2 3">HArcel1</strain>
    </source>
</reference>
<feature type="transmembrane region" description="Helical" evidence="1">
    <location>
        <begin position="72"/>
        <end position="91"/>
    </location>
</feature>
<keyword evidence="1" id="KW-1133">Transmembrane helix</keyword>
<evidence type="ECO:0000256" key="1">
    <source>
        <dbReference type="SAM" id="Phobius"/>
    </source>
</evidence>
<sequence>MDWADRVDDLLEDGESVHERISYGETTVAVTNRRVLAFTPTTQGANYHAIARPNVEGVALDTQGPTANLLRALRVGIAGVIALGSGLLFDFGGMVGGIDQPSLEGTGVGGALAMVDTMLALLDALDDALVIGGALALLLAVGFAGAYWVARERSLTIRVAGDADVRLPVPDDRTRECIERALRGPAAAGDATS</sequence>
<organism evidence="2 3">
    <name type="scientific">Halococcoides cellulosivorans</name>
    <dbReference type="NCBI Taxonomy" id="1679096"/>
    <lineage>
        <taxon>Archaea</taxon>
        <taxon>Methanobacteriati</taxon>
        <taxon>Methanobacteriota</taxon>
        <taxon>Stenosarchaea group</taxon>
        <taxon>Halobacteria</taxon>
        <taxon>Halobacteriales</taxon>
        <taxon>Haloarculaceae</taxon>
        <taxon>Halococcoides</taxon>
    </lineage>
</organism>
<proteinExistence type="predicted"/>
<dbReference type="KEGG" id="harc:HARCEL1_10475"/>
<keyword evidence="1" id="KW-0812">Transmembrane</keyword>
<keyword evidence="3" id="KW-1185">Reference proteome</keyword>
<accession>A0A2R4X2T0</accession>
<dbReference type="GeneID" id="36512936"/>
<protein>
    <submittedName>
        <fullName evidence="2">Uncharacterized protein</fullName>
    </submittedName>
</protein>
<keyword evidence="1" id="KW-0472">Membrane</keyword>
<name>A0A2R4X2T0_9EURY</name>
<feature type="transmembrane region" description="Helical" evidence="1">
    <location>
        <begin position="128"/>
        <end position="150"/>
    </location>
</feature>
<dbReference type="Proteomes" id="UP000244727">
    <property type="component" value="Chromosome"/>
</dbReference>
<evidence type="ECO:0000313" key="2">
    <source>
        <dbReference type="EMBL" id="AWB28100.1"/>
    </source>
</evidence>
<dbReference type="AlphaFoldDB" id="A0A2R4X2T0"/>
<dbReference type="EMBL" id="CP028858">
    <property type="protein sequence ID" value="AWB28100.1"/>
    <property type="molecule type" value="Genomic_DNA"/>
</dbReference>
<dbReference type="RefSeq" id="WP_108383254.1">
    <property type="nucleotide sequence ID" value="NZ_CP028858.1"/>
</dbReference>